<protein>
    <submittedName>
        <fullName evidence="1">Uncharacterized protein</fullName>
    </submittedName>
</protein>
<evidence type="ECO:0000313" key="2">
    <source>
        <dbReference type="Proteomes" id="UP001163624"/>
    </source>
</evidence>
<sequence>MMRLATVSEELVERMAAATSEQRKRAVIAACDHAIKAVSLSNSVVSLSMERLRRGEIFSPRLVSELNSLVEKLDGEYFVLQENSGDEAGFDRYALRAFSQARAISALAFGGVGESLFSSAESIYEASAAVDDIETFLKAVVAALSEQ</sequence>
<reference evidence="1" key="1">
    <citation type="submission" date="2022-11" db="EMBL/GenBank/DDBJ databases">
        <title>Pseudomonas triclosanedens sp. nov., a triclosan degrader isolated from activated sludge.</title>
        <authorList>
            <person name="Yin Y."/>
            <person name="Lu Z."/>
        </authorList>
    </citation>
    <scope>NUCLEOTIDE SEQUENCE</scope>
    <source>
        <strain evidence="1">ZM23</strain>
    </source>
</reference>
<proteinExistence type="predicted"/>
<keyword evidence="2" id="KW-1185">Reference proteome</keyword>
<dbReference type="EMBL" id="CP113432">
    <property type="protein sequence ID" value="WAI48670.1"/>
    <property type="molecule type" value="Genomic_DNA"/>
</dbReference>
<organism evidence="1 2">
    <name type="scientific">Pseudomonas triclosanedens</name>
    <dbReference type="NCBI Taxonomy" id="2961893"/>
    <lineage>
        <taxon>Bacteria</taxon>
        <taxon>Pseudomonadati</taxon>
        <taxon>Pseudomonadota</taxon>
        <taxon>Gammaproteobacteria</taxon>
        <taxon>Pseudomonadales</taxon>
        <taxon>Pseudomonadaceae</taxon>
        <taxon>Pseudomonas</taxon>
    </lineage>
</organism>
<gene>
    <name evidence="1" type="ORF">OU419_23365</name>
</gene>
<name>A0ABY6ZXD0_9PSED</name>
<dbReference type="RefSeq" id="WP_254470377.1">
    <property type="nucleotide sequence ID" value="NZ_CP113432.1"/>
</dbReference>
<accession>A0ABY6ZXD0</accession>
<dbReference type="Proteomes" id="UP001163624">
    <property type="component" value="Chromosome"/>
</dbReference>
<evidence type="ECO:0000313" key="1">
    <source>
        <dbReference type="EMBL" id="WAI48670.1"/>
    </source>
</evidence>